<dbReference type="InterPro" id="IPR013656">
    <property type="entry name" value="PAS_4"/>
</dbReference>
<evidence type="ECO:0000259" key="1">
    <source>
        <dbReference type="Pfam" id="PF08448"/>
    </source>
</evidence>
<organism evidence="3 4">
    <name type="scientific">Arboricoccus pini</name>
    <dbReference type="NCBI Taxonomy" id="1963835"/>
    <lineage>
        <taxon>Bacteria</taxon>
        <taxon>Pseudomonadati</taxon>
        <taxon>Pseudomonadota</taxon>
        <taxon>Alphaproteobacteria</taxon>
        <taxon>Geminicoccales</taxon>
        <taxon>Geminicoccaceae</taxon>
        <taxon>Arboricoccus</taxon>
    </lineage>
</organism>
<dbReference type="GO" id="GO:0003677">
    <property type="term" value="F:DNA binding"/>
    <property type="evidence" value="ECO:0007669"/>
    <property type="project" value="UniProtKB-KW"/>
</dbReference>
<reference evidence="3 4" key="1">
    <citation type="submission" date="2017-06" db="EMBL/GenBank/DDBJ databases">
        <authorList>
            <person name="Kim H.J."/>
            <person name="Triplett B.A."/>
        </authorList>
    </citation>
    <scope>NUCLEOTIDE SEQUENCE [LARGE SCALE GENOMIC DNA]</scope>
    <source>
        <strain evidence="3 4">B29T1</strain>
    </source>
</reference>
<dbReference type="RefSeq" id="WP_088562547.1">
    <property type="nucleotide sequence ID" value="NZ_FYEH01000014.1"/>
</dbReference>
<keyword evidence="3" id="KW-0238">DNA-binding</keyword>
<dbReference type="Gene3D" id="1.10.3990.20">
    <property type="entry name" value="protein bp1543"/>
    <property type="match status" value="1"/>
</dbReference>
<protein>
    <submittedName>
        <fullName evidence="3">Predicted DNA-binding protein, contains Ribbon-helix-helix (RHH) domain</fullName>
    </submittedName>
</protein>
<dbReference type="SUPFAM" id="SSF55785">
    <property type="entry name" value="PYP-like sensor domain (PAS domain)"/>
    <property type="match status" value="1"/>
</dbReference>
<dbReference type="OrthoDB" id="7477016at2"/>
<dbReference type="InterPro" id="IPR027373">
    <property type="entry name" value="RHH_dom"/>
</dbReference>
<accession>A0A212RTF5</accession>
<evidence type="ECO:0000259" key="2">
    <source>
        <dbReference type="Pfam" id="PF13467"/>
    </source>
</evidence>
<dbReference type="Proteomes" id="UP000197065">
    <property type="component" value="Unassembled WGS sequence"/>
</dbReference>
<feature type="domain" description="PAS fold-4" evidence="1">
    <location>
        <begin position="93"/>
        <end position="200"/>
    </location>
</feature>
<dbReference type="EMBL" id="FYEH01000014">
    <property type="protein sequence ID" value="SNB75921.1"/>
    <property type="molecule type" value="Genomic_DNA"/>
</dbReference>
<proteinExistence type="predicted"/>
<feature type="domain" description="Ribbon-helix-helix" evidence="2">
    <location>
        <begin position="3"/>
        <end position="62"/>
    </location>
</feature>
<dbReference type="AlphaFoldDB" id="A0A212RTF5"/>
<dbReference type="Pfam" id="PF08448">
    <property type="entry name" value="PAS_4"/>
    <property type="match status" value="1"/>
</dbReference>
<evidence type="ECO:0000313" key="3">
    <source>
        <dbReference type="EMBL" id="SNB75921.1"/>
    </source>
</evidence>
<dbReference type="InterPro" id="IPR035965">
    <property type="entry name" value="PAS-like_dom_sf"/>
</dbReference>
<dbReference type="Pfam" id="PF13467">
    <property type="entry name" value="RHH_4"/>
    <property type="match status" value="1"/>
</dbReference>
<gene>
    <name evidence="3" type="ORF">SAMN07250955_11435</name>
</gene>
<name>A0A212RTF5_9PROT</name>
<keyword evidence="4" id="KW-1185">Reference proteome</keyword>
<sequence length="204" mass="22726">MIRKTMRIGELRTSIKLEAGFWDHLKEIADSRKLRLSALINHIAQADPERTNLASTLRQYSLNLARAQIQDLQKSVQELSLSGGSDDLLRIIDMSPMPCLLLDRDRVVRQMNKAFTSWLNLDASATIGKRLDNIMILRGSTVREMWACLMDGRLTRASFNGTYVSPGKVRTAQAVAIGLGIGDRHGKHGGGYAVMFETTANTRL</sequence>
<evidence type="ECO:0000313" key="4">
    <source>
        <dbReference type="Proteomes" id="UP000197065"/>
    </source>
</evidence>
<dbReference type="InterPro" id="IPR038268">
    <property type="entry name" value="RHH_sf"/>
</dbReference>